<dbReference type="Proteomes" id="UP000680839">
    <property type="component" value="Chromosome"/>
</dbReference>
<dbReference type="EMBL" id="CP076134">
    <property type="protein sequence ID" value="QWG14177.1"/>
    <property type="molecule type" value="Genomic_DNA"/>
</dbReference>
<evidence type="ECO:0000313" key="1">
    <source>
        <dbReference type="EMBL" id="QWG14177.1"/>
    </source>
</evidence>
<protein>
    <submittedName>
        <fullName evidence="1">Uncharacterized protein</fullName>
    </submittedName>
</protein>
<dbReference type="AlphaFoldDB" id="A0A975NFH0"/>
<accession>A0A975NFH0</accession>
<proteinExistence type="predicted"/>
<dbReference type="RefSeq" id="WP_215622813.1">
    <property type="nucleotide sequence ID" value="NZ_CP076134.1"/>
</dbReference>
<name>A0A975NFH0_9BRAD</name>
<reference evidence="1" key="1">
    <citation type="submission" date="2021-06" db="EMBL/GenBank/DDBJ databases">
        <title>Bradyrhizobium sp. S2-20-1 Genome sequencing.</title>
        <authorList>
            <person name="Jin L."/>
        </authorList>
    </citation>
    <scope>NUCLEOTIDE SEQUENCE</scope>
    <source>
        <strain evidence="1">S2-20-1</strain>
    </source>
</reference>
<organism evidence="1 2">
    <name type="scientific">Bradyrhizobium sediminis</name>
    <dbReference type="NCBI Taxonomy" id="2840469"/>
    <lineage>
        <taxon>Bacteria</taxon>
        <taxon>Pseudomonadati</taxon>
        <taxon>Pseudomonadota</taxon>
        <taxon>Alphaproteobacteria</taxon>
        <taxon>Hyphomicrobiales</taxon>
        <taxon>Nitrobacteraceae</taxon>
        <taxon>Bradyrhizobium</taxon>
    </lineage>
</organism>
<gene>
    <name evidence="1" type="ORF">KMZ29_05665</name>
</gene>
<evidence type="ECO:0000313" key="2">
    <source>
        <dbReference type="Proteomes" id="UP000680839"/>
    </source>
</evidence>
<sequence>MAKAKTVSVTAIDASTLQVTLPDGLSVRAGKPVPVEVLEMVAAFVRLQSKTPEAGTEQPEGWCIGGCVGQLH</sequence>